<evidence type="ECO:0000313" key="6">
    <source>
        <dbReference type="EMBL" id="KAK7870685.1"/>
    </source>
</evidence>
<evidence type="ECO:0000256" key="1">
    <source>
        <dbReference type="ARBA" id="ARBA00006712"/>
    </source>
</evidence>
<dbReference type="InterPro" id="IPR007206">
    <property type="entry name" value="Protein_HGH1_C"/>
</dbReference>
<dbReference type="Proteomes" id="UP001378592">
    <property type="component" value="Unassembled WGS sequence"/>
</dbReference>
<accession>A0AAN9VSR7</accession>
<evidence type="ECO:0000313" key="7">
    <source>
        <dbReference type="Proteomes" id="UP001378592"/>
    </source>
</evidence>
<keyword evidence="7" id="KW-1185">Reference proteome</keyword>
<feature type="domain" description="Protein HGH1 N-terminal" evidence="4">
    <location>
        <begin position="111"/>
        <end position="283"/>
    </location>
</feature>
<comment type="caution">
    <text evidence="6">The sequence shown here is derived from an EMBL/GenBank/DDBJ whole genome shotgun (WGS) entry which is preliminary data.</text>
</comment>
<dbReference type="Gene3D" id="1.25.10.10">
    <property type="entry name" value="Leucine-rich Repeat Variant"/>
    <property type="match status" value="1"/>
</dbReference>
<dbReference type="EMBL" id="JAZDUA010000053">
    <property type="protein sequence ID" value="KAK7870685.1"/>
    <property type="molecule type" value="Genomic_DNA"/>
</dbReference>
<dbReference type="InterPro" id="IPR007205">
    <property type="entry name" value="Protein_HGH1_N"/>
</dbReference>
<feature type="domain" description="Protein HGH1 C-terminal" evidence="5">
    <location>
        <begin position="289"/>
        <end position="342"/>
    </location>
</feature>
<feature type="region of interest" description="Disordered" evidence="3">
    <location>
        <begin position="256"/>
        <end position="276"/>
    </location>
</feature>
<evidence type="ECO:0000256" key="2">
    <source>
        <dbReference type="ARBA" id="ARBA00014076"/>
    </source>
</evidence>
<dbReference type="InterPro" id="IPR039717">
    <property type="entry name" value="Hgh1"/>
</dbReference>
<dbReference type="SUPFAM" id="SSF48371">
    <property type="entry name" value="ARM repeat"/>
    <property type="match status" value="1"/>
</dbReference>
<dbReference type="PANTHER" id="PTHR13387:SF9">
    <property type="entry name" value="PROTEIN HGH1 HOMOLOG"/>
    <property type="match status" value="1"/>
</dbReference>
<comment type="similarity">
    <text evidence="1">Belongs to the HGH1 family.</text>
</comment>
<evidence type="ECO:0000256" key="3">
    <source>
        <dbReference type="SAM" id="MobiDB-lite"/>
    </source>
</evidence>
<dbReference type="PANTHER" id="PTHR13387">
    <property type="entry name" value="PROTEIN HGH1 HOMOLOG"/>
    <property type="match status" value="1"/>
</dbReference>
<name>A0AAN9VSR7_9ORTH</name>
<protein>
    <recommendedName>
        <fullName evidence="2">Protein HGH1 homolog</fullName>
    </recommendedName>
</protein>
<gene>
    <name evidence="6" type="ORF">R5R35_009850</name>
</gene>
<evidence type="ECO:0000259" key="5">
    <source>
        <dbReference type="Pfam" id="PF04064"/>
    </source>
</evidence>
<reference evidence="6 7" key="1">
    <citation type="submission" date="2024-03" db="EMBL/GenBank/DDBJ databases">
        <title>The genome assembly and annotation of the cricket Gryllus longicercus Weissman &amp; Gray.</title>
        <authorList>
            <person name="Szrajer S."/>
            <person name="Gray D."/>
            <person name="Ylla G."/>
        </authorList>
    </citation>
    <scope>NUCLEOTIDE SEQUENCE [LARGE SCALE GENOMIC DNA]</scope>
    <source>
        <strain evidence="6">DAG 2021-001</strain>
        <tissue evidence="6">Whole body minus gut</tissue>
    </source>
</reference>
<dbReference type="InterPro" id="IPR011989">
    <property type="entry name" value="ARM-like"/>
</dbReference>
<evidence type="ECO:0000259" key="4">
    <source>
        <dbReference type="Pfam" id="PF04063"/>
    </source>
</evidence>
<dbReference type="InterPro" id="IPR016024">
    <property type="entry name" value="ARM-type_fold"/>
</dbReference>
<dbReference type="AlphaFoldDB" id="A0AAN9VSR7"/>
<dbReference type="Pfam" id="PF04064">
    <property type="entry name" value="DUF384"/>
    <property type="match status" value="1"/>
</dbReference>
<sequence>MDELTEMLNYLDVRSRLDLKTISLQYVLGVTGSEDGKLFIVSRPPLVKTVLALLHDPSASVAKDAFLCIVNLSAEEAGARVLVSEDCCSGSEEIGEKGMKSANIVASVLSHIVDPESSLADPACAILSNITRPSCTVQRVLDLISQTDVTIEKLVTVFTRIGYNKKGATLHYLGPVFSNLSQSSTFRSYLLDRGQCVIQRLVPFTEYKDSIIRRGGIVGTLRNCCFDVASHMWLLGPDVDILPRLLLPLAGSEEFDEEDNEKLPPELQYLSPDKNREPDPDIRRMLLEALLQLCATKEAREFIRKCNSYIILREFHKWEQDRKVLLACENVIDILIRTEDEIGQDNLQDVDVPDDLRNSFHKMDEDFLRD</sequence>
<dbReference type="Pfam" id="PF04063">
    <property type="entry name" value="DUF383"/>
    <property type="match status" value="1"/>
</dbReference>
<proteinExistence type="inferred from homology"/>
<organism evidence="6 7">
    <name type="scientific">Gryllus longicercus</name>
    <dbReference type="NCBI Taxonomy" id="2509291"/>
    <lineage>
        <taxon>Eukaryota</taxon>
        <taxon>Metazoa</taxon>
        <taxon>Ecdysozoa</taxon>
        <taxon>Arthropoda</taxon>
        <taxon>Hexapoda</taxon>
        <taxon>Insecta</taxon>
        <taxon>Pterygota</taxon>
        <taxon>Neoptera</taxon>
        <taxon>Polyneoptera</taxon>
        <taxon>Orthoptera</taxon>
        <taxon>Ensifera</taxon>
        <taxon>Gryllidea</taxon>
        <taxon>Grylloidea</taxon>
        <taxon>Gryllidae</taxon>
        <taxon>Gryllinae</taxon>
        <taxon>Gryllus</taxon>
    </lineage>
</organism>